<dbReference type="Gene3D" id="1.25.40.10">
    <property type="entry name" value="Tetratricopeptide repeat domain"/>
    <property type="match status" value="1"/>
</dbReference>
<feature type="compositionally biased region" description="Basic and acidic residues" evidence="1">
    <location>
        <begin position="1"/>
        <end position="16"/>
    </location>
</feature>
<dbReference type="InterPro" id="IPR011990">
    <property type="entry name" value="TPR-like_helical_dom_sf"/>
</dbReference>
<evidence type="ECO:0000256" key="1">
    <source>
        <dbReference type="SAM" id="MobiDB-lite"/>
    </source>
</evidence>
<sequence>MTNEQKKKLSDQEMTKKSQQATLRMAQEWQKSEDTIHHALKSYEDVIQVDPESDEAGEAREALVKIAEDWDKKGRKYAAAKLYKKLMVGR</sequence>
<feature type="region of interest" description="Disordered" evidence="1">
    <location>
        <begin position="1"/>
        <end position="30"/>
    </location>
</feature>
<proteinExistence type="predicted"/>
<name>A0A1G2LRZ2_9BACT</name>
<comment type="caution">
    <text evidence="2">The sequence shown here is derived from an EMBL/GenBank/DDBJ whole genome shotgun (WGS) entry which is preliminary data.</text>
</comment>
<dbReference type="Proteomes" id="UP000177171">
    <property type="component" value="Unassembled WGS sequence"/>
</dbReference>
<evidence type="ECO:0008006" key="4">
    <source>
        <dbReference type="Google" id="ProtNLM"/>
    </source>
</evidence>
<reference evidence="2 3" key="1">
    <citation type="journal article" date="2016" name="Nat. Commun.">
        <title>Thousands of microbial genomes shed light on interconnected biogeochemical processes in an aquifer system.</title>
        <authorList>
            <person name="Anantharaman K."/>
            <person name="Brown C.T."/>
            <person name="Hug L.A."/>
            <person name="Sharon I."/>
            <person name="Castelle C.J."/>
            <person name="Probst A.J."/>
            <person name="Thomas B.C."/>
            <person name="Singh A."/>
            <person name="Wilkins M.J."/>
            <person name="Karaoz U."/>
            <person name="Brodie E.L."/>
            <person name="Williams K.H."/>
            <person name="Hubbard S.S."/>
            <person name="Banfield J.F."/>
        </authorList>
    </citation>
    <scope>NUCLEOTIDE SEQUENCE [LARGE SCALE GENOMIC DNA]</scope>
</reference>
<dbReference type="AlphaFoldDB" id="A0A1G2LRZ2"/>
<evidence type="ECO:0000313" key="3">
    <source>
        <dbReference type="Proteomes" id="UP000177171"/>
    </source>
</evidence>
<accession>A0A1G2LRZ2</accession>
<evidence type="ECO:0000313" key="2">
    <source>
        <dbReference type="EMBL" id="OHA14264.1"/>
    </source>
</evidence>
<protein>
    <recommendedName>
        <fullName evidence="4">Tetratricopeptide repeat protein</fullName>
    </recommendedName>
</protein>
<dbReference type="EMBL" id="MHQY01000011">
    <property type="protein sequence ID" value="OHA14264.1"/>
    <property type="molecule type" value="Genomic_DNA"/>
</dbReference>
<organism evidence="2 3">
    <name type="scientific">Candidatus Sungbacteria bacterium RIFCSPLOWO2_12_FULL_41_11</name>
    <dbReference type="NCBI Taxonomy" id="1802286"/>
    <lineage>
        <taxon>Bacteria</taxon>
        <taxon>Candidatus Sungiibacteriota</taxon>
    </lineage>
</organism>
<gene>
    <name evidence="2" type="ORF">A3G49_05080</name>
</gene>